<feature type="transmembrane region" description="Helical" evidence="2">
    <location>
        <begin position="130"/>
        <end position="154"/>
    </location>
</feature>
<evidence type="ECO:0000313" key="4">
    <source>
        <dbReference type="Proteomes" id="UP000703269"/>
    </source>
</evidence>
<keyword evidence="2" id="KW-0812">Transmembrane</keyword>
<accession>A0A9P3GGZ0</accession>
<feature type="transmembrane region" description="Helical" evidence="2">
    <location>
        <begin position="89"/>
        <end position="109"/>
    </location>
</feature>
<dbReference type="EMBL" id="BPQB01000032">
    <property type="protein sequence ID" value="GJE93454.1"/>
    <property type="molecule type" value="Genomic_DNA"/>
</dbReference>
<evidence type="ECO:0000256" key="2">
    <source>
        <dbReference type="SAM" id="Phobius"/>
    </source>
</evidence>
<organism evidence="3 4">
    <name type="scientific">Phanerochaete sordida</name>
    <dbReference type="NCBI Taxonomy" id="48140"/>
    <lineage>
        <taxon>Eukaryota</taxon>
        <taxon>Fungi</taxon>
        <taxon>Dikarya</taxon>
        <taxon>Basidiomycota</taxon>
        <taxon>Agaricomycotina</taxon>
        <taxon>Agaricomycetes</taxon>
        <taxon>Polyporales</taxon>
        <taxon>Phanerochaetaceae</taxon>
        <taxon>Phanerochaete</taxon>
    </lineage>
</organism>
<feature type="compositionally biased region" description="Polar residues" evidence="1">
    <location>
        <begin position="359"/>
        <end position="404"/>
    </location>
</feature>
<proteinExistence type="predicted"/>
<keyword evidence="2" id="KW-0472">Membrane</keyword>
<protein>
    <submittedName>
        <fullName evidence="3">Uncharacterized protein</fullName>
    </submittedName>
</protein>
<keyword evidence="4" id="KW-1185">Reference proteome</keyword>
<feature type="region of interest" description="Disordered" evidence="1">
    <location>
        <begin position="359"/>
        <end position="458"/>
    </location>
</feature>
<feature type="compositionally biased region" description="Polar residues" evidence="1">
    <location>
        <begin position="571"/>
        <end position="580"/>
    </location>
</feature>
<feature type="transmembrane region" description="Helical" evidence="2">
    <location>
        <begin position="174"/>
        <end position="200"/>
    </location>
</feature>
<comment type="caution">
    <text evidence="3">The sequence shown here is derived from an EMBL/GenBank/DDBJ whole genome shotgun (WGS) entry which is preliminary data.</text>
</comment>
<keyword evidence="2" id="KW-1133">Transmembrane helix</keyword>
<dbReference type="OrthoDB" id="3219582at2759"/>
<reference evidence="3 4" key="1">
    <citation type="submission" date="2021-08" db="EMBL/GenBank/DDBJ databases">
        <title>Draft Genome Sequence of Phanerochaete sordida strain YK-624.</title>
        <authorList>
            <person name="Mori T."/>
            <person name="Dohra H."/>
            <person name="Suzuki T."/>
            <person name="Kawagishi H."/>
            <person name="Hirai H."/>
        </authorList>
    </citation>
    <scope>NUCLEOTIDE SEQUENCE [LARGE SCALE GENOMIC DNA]</scope>
    <source>
        <strain evidence="3 4">YK-624</strain>
    </source>
</reference>
<gene>
    <name evidence="3" type="ORF">PsYK624_096130</name>
</gene>
<dbReference type="Proteomes" id="UP000703269">
    <property type="component" value="Unassembled WGS sequence"/>
</dbReference>
<name>A0A9P3GGZ0_9APHY</name>
<feature type="region of interest" description="Disordered" evidence="1">
    <location>
        <begin position="628"/>
        <end position="726"/>
    </location>
</feature>
<feature type="compositionally biased region" description="Basic and acidic residues" evidence="1">
    <location>
        <begin position="439"/>
        <end position="451"/>
    </location>
</feature>
<feature type="region of interest" description="Disordered" evidence="1">
    <location>
        <begin position="571"/>
        <end position="599"/>
    </location>
</feature>
<dbReference type="AlphaFoldDB" id="A0A9P3GGZ0"/>
<feature type="transmembrane region" description="Helical" evidence="2">
    <location>
        <begin position="22"/>
        <end position="40"/>
    </location>
</feature>
<evidence type="ECO:0000256" key="1">
    <source>
        <dbReference type="SAM" id="MobiDB-lite"/>
    </source>
</evidence>
<feature type="transmembrane region" description="Helical" evidence="2">
    <location>
        <begin position="52"/>
        <end position="69"/>
    </location>
</feature>
<evidence type="ECO:0000313" key="3">
    <source>
        <dbReference type="EMBL" id="GJE93454.1"/>
    </source>
</evidence>
<sequence>MGSICLSLAPNLRCQGLTSQEAIALIVPPALELIFCVGLFGVKRGLGLRKEYLLSTEGILYFLLALADLLSHRLPQVTDSLSRFKALDIFIGISSTVPLTFYLSFLFILASKDFVPNLPLRLQAVTKYALLCIVPMVLAFNLLGSFATLTYRFVHPKPNSSEIGVKYADATLELFFNSLTLVLLVIFQAVTFSTCFYRLIQALLDQRRIDVTANGNDHERHFINGTGWIALGVKLGALESIIGFASGDFGLTLTRRILRFLGRACLIIGAIKGIDAVEDFHFIKREPKSRPMRKSALRALISSPNPATFHQIGGYDYEPSIAPPAAVSRSRTITMRSSMAVSPVVSSIQQAITPRQSFLSMSQDLTTPSRSVYSGTATPSRYTAATTGSAQPQTPVQAPDSRSASPDKPPRVIVRHRHGRAPTLDFNRFSDLGLPGSEARNRSLDSPKLRYDALPPEGTTADPFAADPSPALRGFVFPPPPLPALPTQARTRHTIGVPRHDAPARAAARQSSQTFVGTDTLGTLHALAMESPRTLPDTAFARLPREPAPSIAESDNQTVVGAASLARTASERTVASTTTLVRRGSSTKRKPVPKYEEDVDPVPAVVSEKETEEVVEVVEAAPEAPKAIVSGAKAGKGLATLPSDPRPKGRRRPARTSTQSAPDLSAAGAPVAPLPSPRIKSIGRAPRKWTPTPSQSEAVRASVVAEWHEGDQGIYPTPPGSAGVAV</sequence>